<dbReference type="SUPFAM" id="SSF51182">
    <property type="entry name" value="RmlC-like cupins"/>
    <property type="match status" value="1"/>
</dbReference>
<dbReference type="AlphaFoldDB" id="A0A381YSK4"/>
<dbReference type="EMBL" id="UINC01018858">
    <property type="protein sequence ID" value="SVA79513.1"/>
    <property type="molecule type" value="Genomic_DNA"/>
</dbReference>
<organism evidence="1">
    <name type="scientific">marine metagenome</name>
    <dbReference type="NCBI Taxonomy" id="408172"/>
    <lineage>
        <taxon>unclassified sequences</taxon>
        <taxon>metagenomes</taxon>
        <taxon>ecological metagenomes</taxon>
    </lineage>
</organism>
<reference evidence="1" key="1">
    <citation type="submission" date="2018-05" db="EMBL/GenBank/DDBJ databases">
        <authorList>
            <person name="Lanie J.A."/>
            <person name="Ng W.-L."/>
            <person name="Kazmierczak K.M."/>
            <person name="Andrzejewski T.M."/>
            <person name="Davidsen T.M."/>
            <person name="Wayne K.J."/>
            <person name="Tettelin H."/>
            <person name="Glass J.I."/>
            <person name="Rusch D."/>
            <person name="Podicherti R."/>
            <person name="Tsui H.-C.T."/>
            <person name="Winkler M.E."/>
        </authorList>
    </citation>
    <scope>NUCLEOTIDE SEQUENCE</scope>
</reference>
<evidence type="ECO:0000313" key="1">
    <source>
        <dbReference type="EMBL" id="SVA79513.1"/>
    </source>
</evidence>
<dbReference type="Gene3D" id="2.60.120.10">
    <property type="entry name" value="Jelly Rolls"/>
    <property type="match status" value="1"/>
</dbReference>
<protein>
    <recommendedName>
        <fullName evidence="2">Cupin 2 conserved barrel domain-containing protein</fullName>
    </recommendedName>
</protein>
<sequence length="99" mass="11229">MQLGDIGTEFKYETSHIRVWDLILSPGQYSDWHRHESLYVFVVTRPGTLKTEYENGSTSTNQFVLGQVVQGQKGALHRVTNIGDEIYSNSIVEIKENAV</sequence>
<proteinExistence type="predicted"/>
<accession>A0A381YSK4</accession>
<dbReference type="InterPro" id="IPR014710">
    <property type="entry name" value="RmlC-like_jellyroll"/>
</dbReference>
<dbReference type="InterPro" id="IPR011051">
    <property type="entry name" value="RmlC_Cupin_sf"/>
</dbReference>
<name>A0A381YSK4_9ZZZZ</name>
<evidence type="ECO:0008006" key="2">
    <source>
        <dbReference type="Google" id="ProtNLM"/>
    </source>
</evidence>
<gene>
    <name evidence="1" type="ORF">METZ01_LOCUS132367</name>
</gene>